<organism evidence="1 2">
    <name type="scientific">Paenibacillus stellifer</name>
    <dbReference type="NCBI Taxonomy" id="169760"/>
    <lineage>
        <taxon>Bacteria</taxon>
        <taxon>Bacillati</taxon>
        <taxon>Bacillota</taxon>
        <taxon>Bacilli</taxon>
        <taxon>Bacillales</taxon>
        <taxon>Paenibacillaceae</taxon>
        <taxon>Paenibacillus</taxon>
    </lineage>
</organism>
<protein>
    <submittedName>
        <fullName evidence="1">F0F1-type ATP synthase</fullName>
    </submittedName>
</protein>
<proteinExistence type="predicted"/>
<dbReference type="STRING" id="169760.PSTEL_04805"/>
<sequence length="327" mass="36306">MKWIEWAIVGALLFLPFAIVNRNETDTLRRTMLTELRYDAALDAAVDDAARLLVVNASQQQEAQYASAKHVALNKEEALAAFYRTLDAGFGTADDSVSQDVLHRYIPAIVIVGYDGFYVYSEQEWTGTDGKTVMKPAWGTKKPYAYADSAGNSLSFTLDQQVLAYDAASRGWHEGLRQDIRQQTTIPLLQDAALFEQVRRSTIVRAIQDELAYRINRYNETVSRNGLSYTFTLPLISDEDWHNTVDDVGVLAFVQGIPMGAKVYNNYALGGSRIVKRPTIIGAGKGSMKVYFRSSCGYTYQAEETFASEQAAARKGYMPLPCPGSAI</sequence>
<dbReference type="Proteomes" id="UP000029507">
    <property type="component" value="Chromosome"/>
</dbReference>
<dbReference type="EMBL" id="CP009286">
    <property type="protein sequence ID" value="AIQ62521.1"/>
    <property type="molecule type" value="Genomic_DNA"/>
</dbReference>
<name>A0A089LLW9_9BACL</name>
<accession>A0A089LLW9</accession>
<dbReference type="HOGENOM" id="CLU_073019_0_0_9"/>
<dbReference type="OrthoDB" id="1985886at2"/>
<reference evidence="1 2" key="1">
    <citation type="submission" date="2014-08" db="EMBL/GenBank/DDBJ databases">
        <title>Comparative genomics of the Paenibacillus odorifer group.</title>
        <authorList>
            <person name="den Bakker H.C."/>
            <person name="Tsai Y.-C."/>
            <person name="Martin N."/>
            <person name="Korlach J."/>
            <person name="Wiedmann M."/>
        </authorList>
    </citation>
    <scope>NUCLEOTIDE SEQUENCE [LARGE SCALE GENOMIC DNA]</scope>
    <source>
        <strain evidence="1 2">DSM 14472</strain>
    </source>
</reference>
<keyword evidence="2" id="KW-1185">Reference proteome</keyword>
<gene>
    <name evidence="1" type="ORF">PSTEL_04805</name>
</gene>
<dbReference type="AlphaFoldDB" id="A0A089LLW9"/>
<dbReference type="RefSeq" id="WP_038693784.1">
    <property type="nucleotide sequence ID" value="NZ_CP009286.1"/>
</dbReference>
<evidence type="ECO:0000313" key="1">
    <source>
        <dbReference type="EMBL" id="AIQ62521.1"/>
    </source>
</evidence>
<evidence type="ECO:0000313" key="2">
    <source>
        <dbReference type="Proteomes" id="UP000029507"/>
    </source>
</evidence>
<dbReference type="KEGG" id="pste:PSTEL_04805"/>